<evidence type="ECO:0000256" key="3">
    <source>
        <dbReference type="ARBA" id="ARBA00022989"/>
    </source>
</evidence>
<dbReference type="eggNOG" id="COG0463">
    <property type="taxonomic scope" value="Bacteria"/>
</dbReference>
<dbReference type="OrthoDB" id="1997677at2"/>
<protein>
    <recommendedName>
        <fullName evidence="6">Glycosyl transferase family 2 family protein</fullName>
    </recommendedName>
</protein>
<organism evidence="4 5">
    <name type="scientific">Asticcacaulis biprosthecium C19</name>
    <dbReference type="NCBI Taxonomy" id="715226"/>
    <lineage>
        <taxon>Bacteria</taxon>
        <taxon>Pseudomonadati</taxon>
        <taxon>Pseudomonadota</taxon>
        <taxon>Alphaproteobacteria</taxon>
        <taxon>Caulobacterales</taxon>
        <taxon>Caulobacteraceae</taxon>
        <taxon>Asticcacaulis</taxon>
    </lineage>
</organism>
<dbReference type="STRING" id="715226.ABI_06620"/>
<evidence type="ECO:0008006" key="6">
    <source>
        <dbReference type="Google" id="ProtNLM"/>
    </source>
</evidence>
<dbReference type="SUPFAM" id="SSF53448">
    <property type="entry name" value="Nucleotide-diphospho-sugar transferases"/>
    <property type="match status" value="1"/>
</dbReference>
<keyword evidence="3" id="KW-0472">Membrane</keyword>
<keyword evidence="5" id="KW-1185">Reference proteome</keyword>
<dbReference type="CDD" id="cd00761">
    <property type="entry name" value="Glyco_tranf_GTA_type"/>
    <property type="match status" value="1"/>
</dbReference>
<dbReference type="Gene3D" id="3.90.550.10">
    <property type="entry name" value="Spore Coat Polysaccharide Biosynthesis Protein SpsA, Chain A"/>
    <property type="match status" value="1"/>
</dbReference>
<dbReference type="PANTHER" id="PTHR21461">
    <property type="entry name" value="GLYCOSYLTRANSFERASE FAMILY 92 PROTEIN"/>
    <property type="match status" value="1"/>
</dbReference>
<dbReference type="GO" id="GO:0005737">
    <property type="term" value="C:cytoplasm"/>
    <property type="evidence" value="ECO:0007669"/>
    <property type="project" value="TreeGrafter"/>
</dbReference>
<dbReference type="EMBL" id="GL883077">
    <property type="protein sequence ID" value="EGF92228.1"/>
    <property type="molecule type" value="Genomic_DNA"/>
</dbReference>
<dbReference type="Proteomes" id="UP000006512">
    <property type="component" value="Unassembled WGS sequence"/>
</dbReference>
<proteinExistence type="predicted"/>
<evidence type="ECO:0000313" key="5">
    <source>
        <dbReference type="Proteomes" id="UP000006512"/>
    </source>
</evidence>
<dbReference type="GO" id="GO:0016757">
    <property type="term" value="F:glycosyltransferase activity"/>
    <property type="evidence" value="ECO:0007669"/>
    <property type="project" value="TreeGrafter"/>
</dbReference>
<keyword evidence="3" id="KW-1133">Transmembrane helix</keyword>
<dbReference type="Pfam" id="PF13704">
    <property type="entry name" value="Glyco_tranf_2_4"/>
    <property type="match status" value="1"/>
</dbReference>
<dbReference type="PANTHER" id="PTHR21461:SF69">
    <property type="entry name" value="GLYCOSYLTRANSFERASE FAMILY 92 PROTEIN"/>
    <property type="match status" value="1"/>
</dbReference>
<sequence>MTVAIIAIARNEGRFLTEWLAYHLRLGFDRIIVYDNESDDDSARILDTLSEEYPIQRIPWLSEPGLSPQIAAYNHALVHDGKDFDWVAFIDCDEFVVLHEDGDINDFLARYDDTISAVTLNWLTFGSSGRKTADYELVTDTFMTGPHKGFSNNLHVKTFARPQQIERMWIHHADLRDGRQVHASGKPAAMSEFKGVTDVIDHGIAHLNHYQVKSREDWDRKIARGRAGAMSDDPARVRTDGEEIWEKIDRPMERYEHMEARMPLFVPLYEQFRRILSQN</sequence>
<evidence type="ECO:0000313" key="4">
    <source>
        <dbReference type="EMBL" id="EGF92228.1"/>
    </source>
</evidence>
<dbReference type="AlphaFoldDB" id="F4QL05"/>
<gene>
    <name evidence="4" type="ORF">ABI_06620</name>
</gene>
<dbReference type="GO" id="GO:0016020">
    <property type="term" value="C:membrane"/>
    <property type="evidence" value="ECO:0007669"/>
    <property type="project" value="UniProtKB-SubCell"/>
</dbReference>
<evidence type="ECO:0000256" key="2">
    <source>
        <dbReference type="ARBA" id="ARBA00022692"/>
    </source>
</evidence>
<comment type="subcellular location">
    <subcellularLocation>
        <location evidence="1">Membrane</location>
        <topology evidence="1">Single-pass membrane protein</topology>
    </subcellularLocation>
</comment>
<dbReference type="HOGENOM" id="CLU_035905_0_0_5"/>
<dbReference type="InterPro" id="IPR029044">
    <property type="entry name" value="Nucleotide-diphossugar_trans"/>
</dbReference>
<name>F4QL05_9CAUL</name>
<accession>F4QL05</accession>
<keyword evidence="2" id="KW-0812">Transmembrane</keyword>
<reference evidence="5" key="1">
    <citation type="submission" date="2011-03" db="EMBL/GenBank/DDBJ databases">
        <title>Draft genome sequence of Brevundimonas diminuta.</title>
        <authorList>
            <person name="Brown P.J.B."/>
            <person name="Buechlein A."/>
            <person name="Hemmerich C."/>
            <person name="Brun Y.V."/>
        </authorList>
    </citation>
    <scope>NUCLEOTIDE SEQUENCE [LARGE SCALE GENOMIC DNA]</scope>
    <source>
        <strain evidence="5">C19</strain>
    </source>
</reference>
<evidence type="ECO:0000256" key="1">
    <source>
        <dbReference type="ARBA" id="ARBA00004167"/>
    </source>
</evidence>
<dbReference type="RefSeq" id="WP_006271403.1">
    <property type="nucleotide sequence ID" value="NZ_GL883077.1"/>
</dbReference>